<evidence type="ECO:0000256" key="1">
    <source>
        <dbReference type="SAM" id="MobiDB-lite"/>
    </source>
</evidence>
<evidence type="ECO:0000313" key="3">
    <source>
        <dbReference type="Proteomes" id="UP001291309"/>
    </source>
</evidence>
<evidence type="ECO:0008006" key="4">
    <source>
        <dbReference type="Google" id="ProtNLM"/>
    </source>
</evidence>
<reference evidence="2 3" key="1">
    <citation type="submission" date="2023-12" db="EMBL/GenBank/DDBJ databases">
        <title>the genome sequence of Hyalangium sp. s54d21.</title>
        <authorList>
            <person name="Zhang X."/>
        </authorList>
    </citation>
    <scope>NUCLEOTIDE SEQUENCE [LARGE SCALE GENOMIC DNA]</scope>
    <source>
        <strain evidence="3">s54d21</strain>
    </source>
</reference>
<dbReference type="RefSeq" id="WP_321551367.1">
    <property type="nucleotide sequence ID" value="NZ_JAXIVS010000022.1"/>
</dbReference>
<protein>
    <recommendedName>
        <fullName evidence="4">Lipoprotein</fullName>
    </recommendedName>
</protein>
<keyword evidence="3" id="KW-1185">Reference proteome</keyword>
<proteinExistence type="predicted"/>
<gene>
    <name evidence="2" type="ORF">SYV04_40080</name>
</gene>
<evidence type="ECO:0000313" key="2">
    <source>
        <dbReference type="EMBL" id="MDY7232653.1"/>
    </source>
</evidence>
<name>A0ABU5HGR9_9BACT</name>
<dbReference type="EMBL" id="JAXIVS010000022">
    <property type="protein sequence ID" value="MDY7232653.1"/>
    <property type="molecule type" value="Genomic_DNA"/>
</dbReference>
<dbReference type="PROSITE" id="PS51257">
    <property type="entry name" value="PROKAR_LIPOPROTEIN"/>
    <property type="match status" value="1"/>
</dbReference>
<organism evidence="2 3">
    <name type="scientific">Hyalangium rubrum</name>
    <dbReference type="NCBI Taxonomy" id="3103134"/>
    <lineage>
        <taxon>Bacteria</taxon>
        <taxon>Pseudomonadati</taxon>
        <taxon>Myxococcota</taxon>
        <taxon>Myxococcia</taxon>
        <taxon>Myxococcales</taxon>
        <taxon>Cystobacterineae</taxon>
        <taxon>Archangiaceae</taxon>
        <taxon>Hyalangium</taxon>
    </lineage>
</organism>
<comment type="caution">
    <text evidence="2">The sequence shown here is derived from an EMBL/GenBank/DDBJ whole genome shotgun (WGS) entry which is preliminary data.</text>
</comment>
<feature type="region of interest" description="Disordered" evidence="1">
    <location>
        <begin position="30"/>
        <end position="65"/>
    </location>
</feature>
<dbReference type="Proteomes" id="UP001291309">
    <property type="component" value="Unassembled WGS sequence"/>
</dbReference>
<sequence length="65" mass="7012">MTLRLLLPVVALLSLGGCIVRTPVAAPAKTKKSKLSASDCHPSQYWDGDQCRHKGKGKGARKHDD</sequence>
<feature type="compositionally biased region" description="Basic residues" evidence="1">
    <location>
        <begin position="53"/>
        <end position="65"/>
    </location>
</feature>
<accession>A0ABU5HGR9</accession>